<dbReference type="EMBL" id="CP111025">
    <property type="protein sequence ID" value="WAR25510.1"/>
    <property type="molecule type" value="Genomic_DNA"/>
</dbReference>
<organism evidence="3 4">
    <name type="scientific">Mya arenaria</name>
    <name type="common">Soft-shell clam</name>
    <dbReference type="NCBI Taxonomy" id="6604"/>
    <lineage>
        <taxon>Eukaryota</taxon>
        <taxon>Metazoa</taxon>
        <taxon>Spiralia</taxon>
        <taxon>Lophotrochozoa</taxon>
        <taxon>Mollusca</taxon>
        <taxon>Bivalvia</taxon>
        <taxon>Autobranchia</taxon>
        <taxon>Heteroconchia</taxon>
        <taxon>Euheterodonta</taxon>
        <taxon>Imparidentia</taxon>
        <taxon>Neoheterodontei</taxon>
        <taxon>Myida</taxon>
        <taxon>Myoidea</taxon>
        <taxon>Myidae</taxon>
        <taxon>Mya</taxon>
    </lineage>
</organism>
<dbReference type="Proteomes" id="UP001164746">
    <property type="component" value="Chromosome 14"/>
</dbReference>
<evidence type="ECO:0000256" key="2">
    <source>
        <dbReference type="SAM" id="SignalP"/>
    </source>
</evidence>
<keyword evidence="1" id="KW-0472">Membrane</keyword>
<gene>
    <name evidence="3" type="ORF">MAR_011214</name>
</gene>
<reference evidence="3" key="1">
    <citation type="submission" date="2022-11" db="EMBL/GenBank/DDBJ databases">
        <title>Centuries of genome instability and evolution in soft-shell clam transmissible cancer (bioRxiv).</title>
        <authorList>
            <person name="Hart S.F.M."/>
            <person name="Yonemitsu M.A."/>
            <person name="Giersch R.M."/>
            <person name="Beal B.F."/>
            <person name="Arriagada G."/>
            <person name="Davis B.W."/>
            <person name="Ostrander E.A."/>
            <person name="Goff S.P."/>
            <person name="Metzger M.J."/>
        </authorList>
    </citation>
    <scope>NUCLEOTIDE SEQUENCE</scope>
    <source>
        <strain evidence="3">MELC-2E11</strain>
        <tissue evidence="3">Siphon/mantle</tissue>
    </source>
</reference>
<feature type="transmembrane region" description="Helical" evidence="1">
    <location>
        <begin position="334"/>
        <end position="356"/>
    </location>
</feature>
<evidence type="ECO:0000313" key="4">
    <source>
        <dbReference type="Proteomes" id="UP001164746"/>
    </source>
</evidence>
<evidence type="ECO:0000256" key="1">
    <source>
        <dbReference type="SAM" id="Phobius"/>
    </source>
</evidence>
<sequence length="487" mass="53475">MLFYVVYVFSIPLTVTSSNLKQSYVDVNALCNRDQNGTCITCKYGIGSPDSNCECSKKRCSNSGCSYCSDRRYYPANGTCCRCSVNCKRDYCTSEGECRVGCKDGFFGIRCDKLCITSEPNCKRCLPLGTEGILRDSYGMCDRCRTGMFPDLEESWWCADCPNSCIEGECDPVTGSCTLGCVVGHWSSNCNKSCEKGCHSCRQTDGICEAQDCMKPGFEEGICLTNCNKNCKKINGTGLCMTKDGSCFDQCEHSFYGAFCNISCQSSCNGSDNICERQSGYCLHGCDDGFFGPNCSQPCLGCSINICEQKSGKCFVDGLQDTASHNGSTDAMTYLLIAGVPIACAILAMGIVTPLVSNCIKKRRNQNNSSLYGRRRRRRLSTDVDFVGSINSDAYAEINEENMFTNTSIENNDTTKPVDITPVSIYMTVPLDEGVSVNVGFDDSMTTYQRLSKNEEQDDLNTSTVSTMNGEYLTVVHEWPTEPKTVI</sequence>
<feature type="chain" id="PRO_5046565737" evidence="2">
    <location>
        <begin position="18"/>
        <end position="487"/>
    </location>
</feature>
<evidence type="ECO:0000313" key="3">
    <source>
        <dbReference type="EMBL" id="WAR25510.1"/>
    </source>
</evidence>
<keyword evidence="1" id="KW-1133">Transmembrane helix</keyword>
<accession>A0ABY7FTF6</accession>
<keyword evidence="1" id="KW-0812">Transmembrane</keyword>
<protein>
    <submittedName>
        <fullName evidence="3">SREC2-like protein</fullName>
    </submittedName>
</protein>
<keyword evidence="2" id="KW-0732">Signal</keyword>
<feature type="signal peptide" evidence="2">
    <location>
        <begin position="1"/>
        <end position="17"/>
    </location>
</feature>
<name>A0ABY7FTF6_MYAAR</name>
<keyword evidence="4" id="KW-1185">Reference proteome</keyword>
<proteinExistence type="predicted"/>